<protein>
    <submittedName>
        <fullName evidence="1">Uncharacterized protein</fullName>
    </submittedName>
</protein>
<sequence>MRMLEHRTAKGTGEAVKASYETAWERTRARIDREIATGDSLFSILARMNRLALGDHEVDFWRKQPGVAPLARRVLDAWDVDVDERPSPYIPAVINGRYGVRTAFSPMRYLAERIGDANVVVEFGSGWSANLFQLYLLLGNQRSEGLKYIGAEYTEAGRGGGSVLAAHDGRIDYTAVPFDWTQPDLSFLADLPRPLKVVAFSHHSIEQVERISEEFHPGLRAIADELTVVHFEPVGWQRDAELLERRVADDADYYRRLAHDLGMYPKRVRNAPRSDLDITTVEAQVRGAAWWSFTRRYNINLLEIVDGLRPRDWEVEDVLFDYDSLRNPLNPSTLLTLQAKPKG</sequence>
<dbReference type="Proteomes" id="UP000562045">
    <property type="component" value="Unassembled WGS sequence"/>
</dbReference>
<evidence type="ECO:0000313" key="1">
    <source>
        <dbReference type="EMBL" id="NYI45399.1"/>
    </source>
</evidence>
<accession>A0A7Y9ZH76</accession>
<evidence type="ECO:0000313" key="2">
    <source>
        <dbReference type="Proteomes" id="UP000562045"/>
    </source>
</evidence>
<proteinExistence type="predicted"/>
<reference evidence="1 2" key="1">
    <citation type="submission" date="2020-07" db="EMBL/GenBank/DDBJ databases">
        <title>Sequencing the genomes of 1000 actinobacteria strains.</title>
        <authorList>
            <person name="Klenk H.-P."/>
        </authorList>
    </citation>
    <scope>NUCLEOTIDE SEQUENCE [LARGE SCALE GENOMIC DNA]</scope>
    <source>
        <strain evidence="1 2">DSM 15131</strain>
    </source>
</reference>
<dbReference type="RefSeq" id="WP_179649036.1">
    <property type="nucleotide sequence ID" value="NZ_JACBZM010000001.1"/>
</dbReference>
<gene>
    <name evidence="1" type="ORF">BJ993_002479</name>
</gene>
<name>A0A7Y9ZH76_9ACTN</name>
<dbReference type="EMBL" id="JACBZM010000001">
    <property type="protein sequence ID" value="NYI45399.1"/>
    <property type="molecule type" value="Genomic_DNA"/>
</dbReference>
<organism evidence="1 2">
    <name type="scientific">Nocardioides aromaticivorans</name>
    <dbReference type="NCBI Taxonomy" id="200618"/>
    <lineage>
        <taxon>Bacteria</taxon>
        <taxon>Bacillati</taxon>
        <taxon>Actinomycetota</taxon>
        <taxon>Actinomycetes</taxon>
        <taxon>Propionibacteriales</taxon>
        <taxon>Nocardioidaceae</taxon>
        <taxon>Nocardioides</taxon>
    </lineage>
</organism>
<dbReference type="AlphaFoldDB" id="A0A7Y9ZH76"/>
<comment type="caution">
    <text evidence="1">The sequence shown here is derived from an EMBL/GenBank/DDBJ whole genome shotgun (WGS) entry which is preliminary data.</text>
</comment>